<sequence>MPSMIAPGNFHIQDGRCIAVFAYDVGASIHIEEAEQRITAIKERGRIKRKRPAPEYFDYHPAPLRITEELQSISLGTHCTLRTVETVLYDFGAIMVTYQIPLAGPFVSLLPLSEALYENVQLLENTLRHVQSLLTTLGSAIEKPNISEFVEDYTIFHIFSTQPALDLSQFVNQHGTLLSQILRCEDQPLSDQEIKDATTSQIAFGTQDLTLIDWNAALMIGQEMDDVLAVLEFANVELVERRFLDHQLDEALDDAYGALTQETRHRFRWPGSSDANLRRIARMQVDSAILFERVTNTLKLFGDQYLARVSRLASQRFHLQSWDASILRKLNTLDNLYDKMAGQTGNQRMEILEWIIIILIAISILLPFIPGFPGY</sequence>
<keyword evidence="1" id="KW-1133">Transmembrane helix</keyword>
<protein>
    <recommendedName>
        <fullName evidence="4">DUF155 domain-containing protein</fullName>
    </recommendedName>
</protein>
<proteinExistence type="predicted"/>
<name>A0AA96GDQ9_9BACT</name>
<keyword evidence="1" id="KW-0812">Transmembrane</keyword>
<dbReference type="EMBL" id="CP116967">
    <property type="protein sequence ID" value="WNM59933.1"/>
    <property type="molecule type" value="Genomic_DNA"/>
</dbReference>
<evidence type="ECO:0000313" key="3">
    <source>
        <dbReference type="Proteomes" id="UP001302719"/>
    </source>
</evidence>
<reference evidence="2 3" key="1">
    <citation type="submission" date="2023-01" db="EMBL/GenBank/DDBJ databases">
        <title>Cultivation and genomic characterization of new, ubiquitous marine nitrite-oxidizing bacteria from the Nitrospirales.</title>
        <authorList>
            <person name="Mueller A.J."/>
            <person name="Daebeler A."/>
            <person name="Herbold C.W."/>
            <person name="Kirkegaard R.H."/>
            <person name="Daims H."/>
        </authorList>
    </citation>
    <scope>NUCLEOTIDE SEQUENCE [LARGE SCALE GENOMIC DNA]</scope>
    <source>
        <strain evidence="2 3">VA</strain>
    </source>
</reference>
<evidence type="ECO:0000256" key="1">
    <source>
        <dbReference type="SAM" id="Phobius"/>
    </source>
</evidence>
<organism evidence="2 3">
    <name type="scientific">Candidatus Nitrospira allomarina</name>
    <dbReference type="NCBI Taxonomy" id="3020900"/>
    <lineage>
        <taxon>Bacteria</taxon>
        <taxon>Pseudomonadati</taxon>
        <taxon>Nitrospirota</taxon>
        <taxon>Nitrospiria</taxon>
        <taxon>Nitrospirales</taxon>
        <taxon>Nitrospiraceae</taxon>
        <taxon>Nitrospira</taxon>
    </lineage>
</organism>
<dbReference type="AlphaFoldDB" id="A0AA96GDQ9"/>
<evidence type="ECO:0008006" key="4">
    <source>
        <dbReference type="Google" id="ProtNLM"/>
    </source>
</evidence>
<feature type="transmembrane region" description="Helical" evidence="1">
    <location>
        <begin position="351"/>
        <end position="369"/>
    </location>
</feature>
<dbReference type="Proteomes" id="UP001302719">
    <property type="component" value="Chromosome"/>
</dbReference>
<dbReference type="KEGG" id="nall:PP769_09300"/>
<accession>A0AA96GDQ9</accession>
<dbReference type="RefSeq" id="WP_312646828.1">
    <property type="nucleotide sequence ID" value="NZ_CP116967.1"/>
</dbReference>
<keyword evidence="1" id="KW-0472">Membrane</keyword>
<gene>
    <name evidence="2" type="ORF">PP769_09300</name>
</gene>
<keyword evidence="3" id="KW-1185">Reference proteome</keyword>
<evidence type="ECO:0000313" key="2">
    <source>
        <dbReference type="EMBL" id="WNM59933.1"/>
    </source>
</evidence>